<dbReference type="AlphaFoldDB" id="A0A3P7RRF2"/>
<reference evidence="1 2" key="1">
    <citation type="submission" date="2018-11" db="EMBL/GenBank/DDBJ databases">
        <authorList>
            <consortium name="Pathogen Informatics"/>
        </authorList>
    </citation>
    <scope>NUCLEOTIDE SEQUENCE [LARGE SCALE GENOMIC DNA]</scope>
</reference>
<evidence type="ECO:0000313" key="1">
    <source>
        <dbReference type="EMBL" id="VDN43399.1"/>
    </source>
</evidence>
<dbReference type="EMBL" id="UYRT01102718">
    <property type="protein sequence ID" value="VDN43399.1"/>
    <property type="molecule type" value="Genomic_DNA"/>
</dbReference>
<sequence>MQQVVVAVAAVVVVDIQCPEEVELPQLTLESWEHRQAAVKKWVARQVVHRQHLEFQHISLQPEAVLVEHREQPQLISRSDNAIS</sequence>
<evidence type="ECO:0000313" key="2">
    <source>
        <dbReference type="Proteomes" id="UP000271098"/>
    </source>
</evidence>
<protein>
    <submittedName>
        <fullName evidence="1">Uncharacterized protein</fullName>
    </submittedName>
</protein>
<gene>
    <name evidence="1" type="ORF">GPUH_LOCUS24838</name>
</gene>
<organism evidence="1 2">
    <name type="scientific">Gongylonema pulchrum</name>
    <dbReference type="NCBI Taxonomy" id="637853"/>
    <lineage>
        <taxon>Eukaryota</taxon>
        <taxon>Metazoa</taxon>
        <taxon>Ecdysozoa</taxon>
        <taxon>Nematoda</taxon>
        <taxon>Chromadorea</taxon>
        <taxon>Rhabditida</taxon>
        <taxon>Spirurina</taxon>
        <taxon>Spiruromorpha</taxon>
        <taxon>Spiruroidea</taxon>
        <taxon>Gongylonematidae</taxon>
        <taxon>Gongylonema</taxon>
    </lineage>
</organism>
<accession>A0A3P7RRF2</accession>
<keyword evidence="2" id="KW-1185">Reference proteome</keyword>
<dbReference type="Proteomes" id="UP000271098">
    <property type="component" value="Unassembled WGS sequence"/>
</dbReference>
<name>A0A3P7RRF2_9BILA</name>
<proteinExistence type="predicted"/>